<evidence type="ECO:0000256" key="5">
    <source>
        <dbReference type="SAM" id="Phobius"/>
    </source>
</evidence>
<dbReference type="GO" id="GO:0030416">
    <property type="term" value="P:methylamine metabolic process"/>
    <property type="evidence" value="ECO:0007669"/>
    <property type="project" value="InterPro"/>
</dbReference>
<feature type="domain" description="Methylamine utilisation protein MauE" evidence="6">
    <location>
        <begin position="23"/>
        <end position="150"/>
    </location>
</feature>
<dbReference type="EMBL" id="CP001322">
    <property type="protein sequence ID" value="ACL05700.1"/>
    <property type="molecule type" value="Genomic_DNA"/>
</dbReference>
<evidence type="ECO:0000256" key="4">
    <source>
        <dbReference type="ARBA" id="ARBA00023136"/>
    </source>
</evidence>
<sequence>MESGNIAFVQGGGGKGSQFFPVWLYRVGRIVLAGVFLWSGIAKIQDPRSFAVIIEAFGLLPEIAIEPISLLLPILEIAAAVGILLDVKGSLGMITGMLILFIFVLGYGLHMGLDVDCGCFGPDDPEAEAFHSLRPALYRDFVMMAGVAYLYIWRYARSVRPVRPIEILTVWKKGNKND</sequence>
<feature type="transmembrane region" description="Helical" evidence="5">
    <location>
        <begin position="91"/>
        <end position="109"/>
    </location>
</feature>
<protein>
    <submittedName>
        <fullName evidence="7">DoxX family protein</fullName>
    </submittedName>
</protein>
<name>B8FLW7_DESAL</name>
<evidence type="ECO:0000256" key="2">
    <source>
        <dbReference type="ARBA" id="ARBA00022692"/>
    </source>
</evidence>
<feature type="transmembrane region" description="Helical" evidence="5">
    <location>
        <begin position="63"/>
        <end position="85"/>
    </location>
</feature>
<dbReference type="RefSeq" id="WP_015948748.1">
    <property type="nucleotide sequence ID" value="NC_011768.1"/>
</dbReference>
<evidence type="ECO:0000256" key="1">
    <source>
        <dbReference type="ARBA" id="ARBA00004141"/>
    </source>
</evidence>
<comment type="subcellular location">
    <subcellularLocation>
        <location evidence="1">Membrane</location>
        <topology evidence="1">Multi-pass membrane protein</topology>
    </subcellularLocation>
</comment>
<dbReference type="eggNOG" id="COG2259">
    <property type="taxonomic scope" value="Bacteria"/>
</dbReference>
<dbReference type="UniPathway" id="UPA00895"/>
<gene>
    <name evidence="7" type="ordered locus">Dalk_4014</name>
</gene>
<organism evidence="7 8">
    <name type="scientific">Desulfatibacillum aliphaticivorans</name>
    <dbReference type="NCBI Taxonomy" id="218208"/>
    <lineage>
        <taxon>Bacteria</taxon>
        <taxon>Pseudomonadati</taxon>
        <taxon>Thermodesulfobacteriota</taxon>
        <taxon>Desulfobacteria</taxon>
        <taxon>Desulfobacterales</taxon>
        <taxon>Desulfatibacillaceae</taxon>
        <taxon>Desulfatibacillum</taxon>
    </lineage>
</organism>
<dbReference type="Pfam" id="PF07291">
    <property type="entry name" value="MauE"/>
    <property type="match status" value="1"/>
</dbReference>
<dbReference type="HOGENOM" id="CLU_101331_3_0_7"/>
<dbReference type="Proteomes" id="UP000000739">
    <property type="component" value="Chromosome"/>
</dbReference>
<dbReference type="AlphaFoldDB" id="B8FLW7"/>
<evidence type="ECO:0000259" key="6">
    <source>
        <dbReference type="Pfam" id="PF07291"/>
    </source>
</evidence>
<proteinExistence type="predicted"/>
<evidence type="ECO:0000256" key="3">
    <source>
        <dbReference type="ARBA" id="ARBA00022989"/>
    </source>
</evidence>
<accession>B8FLW7</accession>
<dbReference type="InterPro" id="IPR009908">
    <property type="entry name" value="Methylamine_util_MauE"/>
</dbReference>
<feature type="transmembrane region" description="Helical" evidence="5">
    <location>
        <begin position="23"/>
        <end position="42"/>
    </location>
</feature>
<keyword evidence="3 5" id="KW-1133">Transmembrane helix</keyword>
<keyword evidence="4 5" id="KW-0472">Membrane</keyword>
<dbReference type="KEGG" id="dal:Dalk_4014"/>
<keyword evidence="8" id="KW-1185">Reference proteome</keyword>
<evidence type="ECO:0000313" key="8">
    <source>
        <dbReference type="Proteomes" id="UP000000739"/>
    </source>
</evidence>
<dbReference type="GO" id="GO:0016020">
    <property type="term" value="C:membrane"/>
    <property type="evidence" value="ECO:0007669"/>
    <property type="project" value="UniProtKB-SubCell"/>
</dbReference>
<reference evidence="7 8" key="1">
    <citation type="journal article" date="2012" name="Environ. Microbiol.">
        <title>The genome sequence of Desulfatibacillum alkenivorans AK-01: a blueprint for anaerobic alkane oxidation.</title>
        <authorList>
            <person name="Callaghan A.V."/>
            <person name="Morris B.E."/>
            <person name="Pereira I.A."/>
            <person name="McInerney M.J."/>
            <person name="Austin R.N."/>
            <person name="Groves J.T."/>
            <person name="Kukor J.J."/>
            <person name="Suflita J.M."/>
            <person name="Young L.Y."/>
            <person name="Zylstra G.J."/>
            <person name="Wawrik B."/>
        </authorList>
    </citation>
    <scope>NUCLEOTIDE SEQUENCE [LARGE SCALE GENOMIC DNA]</scope>
    <source>
        <strain evidence="7 8">AK-01</strain>
    </source>
</reference>
<evidence type="ECO:0000313" key="7">
    <source>
        <dbReference type="EMBL" id="ACL05700.1"/>
    </source>
</evidence>
<keyword evidence="2 5" id="KW-0812">Transmembrane</keyword>
<feature type="transmembrane region" description="Helical" evidence="5">
    <location>
        <begin position="137"/>
        <end position="156"/>
    </location>
</feature>